<evidence type="ECO:0000256" key="10">
    <source>
        <dbReference type="ARBA" id="ARBA00023157"/>
    </source>
</evidence>
<evidence type="ECO:0000256" key="11">
    <source>
        <dbReference type="ARBA" id="ARBA00023444"/>
    </source>
</evidence>
<sequence length="292" mass="31223">MPVDLLGSDKALKRWALASLAANVVIIWTGALVRLTKSGLGCPTWPQCNAGSYVPVPESGVHGVIEFTNRTLTFVLVALSIGLFLAALRAVRDGRRPRRLVPLTITIGLGIIAQAVIGGISVLTQLNPWVVGLHMVASVVLIIVSVEIVHVAYDLKPVPTAGRLRALIQAVFWLGLVIVVLGVVVTGAGPNSGDGAATRNGLSLEWTAKIHAWAVWLEVALTALGLWWTRSEPRLRRLFIGVLAVELYQGVVGYVQYFTHLPIGVVLAHMVGTSLFVAALAHLWRIGADARA</sequence>
<proteinExistence type="predicted"/>
<keyword evidence="7" id="KW-0408">Iron</keyword>
<dbReference type="OrthoDB" id="5241540at2"/>
<evidence type="ECO:0000256" key="7">
    <source>
        <dbReference type="ARBA" id="ARBA00023004"/>
    </source>
</evidence>
<dbReference type="Pfam" id="PF02628">
    <property type="entry name" value="COX15-CtaA"/>
    <property type="match status" value="1"/>
</dbReference>
<dbReference type="Proteomes" id="UP000291933">
    <property type="component" value="Unassembled WGS sequence"/>
</dbReference>
<feature type="transmembrane region" description="Helical" evidence="12">
    <location>
        <begin position="12"/>
        <end position="31"/>
    </location>
</feature>
<feature type="transmembrane region" description="Helical" evidence="12">
    <location>
        <begin position="129"/>
        <end position="149"/>
    </location>
</feature>
<feature type="transmembrane region" description="Helical" evidence="12">
    <location>
        <begin position="238"/>
        <end position="257"/>
    </location>
</feature>
<keyword evidence="14" id="KW-1185">Reference proteome</keyword>
<protein>
    <submittedName>
        <fullName evidence="13">Heme A synthase</fullName>
    </submittedName>
</protein>
<evidence type="ECO:0000256" key="3">
    <source>
        <dbReference type="ARBA" id="ARBA00022692"/>
    </source>
</evidence>
<evidence type="ECO:0000313" key="13">
    <source>
        <dbReference type="EMBL" id="TBT95414.1"/>
    </source>
</evidence>
<comment type="caution">
    <text evidence="13">The sequence shown here is derived from an EMBL/GenBank/DDBJ whole genome shotgun (WGS) entry which is preliminary data.</text>
</comment>
<organism evidence="13 14">
    <name type="scientific">Propioniciclava tarda</name>
    <dbReference type="NCBI Taxonomy" id="433330"/>
    <lineage>
        <taxon>Bacteria</taxon>
        <taxon>Bacillati</taxon>
        <taxon>Actinomycetota</taxon>
        <taxon>Actinomycetes</taxon>
        <taxon>Propionibacteriales</taxon>
        <taxon>Propionibacteriaceae</taxon>
        <taxon>Propioniciclava</taxon>
    </lineage>
</organism>
<evidence type="ECO:0000256" key="6">
    <source>
        <dbReference type="ARBA" id="ARBA00023002"/>
    </source>
</evidence>
<keyword evidence="3 12" id="KW-0812">Transmembrane</keyword>
<gene>
    <name evidence="13" type="ORF">ET996_05560</name>
</gene>
<dbReference type="InterPro" id="IPR050450">
    <property type="entry name" value="COX15/CtaA_HemeA_synthase"/>
</dbReference>
<evidence type="ECO:0000313" key="14">
    <source>
        <dbReference type="Proteomes" id="UP000291933"/>
    </source>
</evidence>
<keyword evidence="5 12" id="KW-1133">Transmembrane helix</keyword>
<dbReference type="PANTHER" id="PTHR35457">
    <property type="entry name" value="HEME A SYNTHASE"/>
    <property type="match status" value="1"/>
</dbReference>
<keyword evidence="10" id="KW-1015">Disulfide bond</keyword>
<evidence type="ECO:0000256" key="9">
    <source>
        <dbReference type="ARBA" id="ARBA00023136"/>
    </source>
</evidence>
<keyword evidence="6" id="KW-0560">Oxidoreductase</keyword>
<dbReference type="AlphaFoldDB" id="A0A4Q9KLY0"/>
<feature type="transmembrane region" description="Helical" evidence="12">
    <location>
        <begin position="263"/>
        <end position="284"/>
    </location>
</feature>
<evidence type="ECO:0000256" key="1">
    <source>
        <dbReference type="ARBA" id="ARBA00004141"/>
    </source>
</evidence>
<feature type="transmembrane region" description="Helical" evidence="12">
    <location>
        <begin position="100"/>
        <end position="123"/>
    </location>
</feature>
<feature type="transmembrane region" description="Helical" evidence="12">
    <location>
        <begin position="170"/>
        <end position="190"/>
    </location>
</feature>
<dbReference type="GO" id="GO:0006784">
    <property type="term" value="P:heme A biosynthetic process"/>
    <property type="evidence" value="ECO:0007669"/>
    <property type="project" value="InterPro"/>
</dbReference>
<comment type="subcellular location">
    <subcellularLocation>
        <location evidence="1">Membrane</location>
        <topology evidence="1">Multi-pass membrane protein</topology>
    </subcellularLocation>
</comment>
<name>A0A4Q9KLY0_PROTD</name>
<keyword evidence="8" id="KW-0350">Heme biosynthesis</keyword>
<evidence type="ECO:0000256" key="5">
    <source>
        <dbReference type="ARBA" id="ARBA00022989"/>
    </source>
</evidence>
<dbReference type="EMBL" id="SDMR01000005">
    <property type="protein sequence ID" value="TBT95414.1"/>
    <property type="molecule type" value="Genomic_DNA"/>
</dbReference>
<dbReference type="GO" id="GO:0016020">
    <property type="term" value="C:membrane"/>
    <property type="evidence" value="ECO:0007669"/>
    <property type="project" value="UniProtKB-SubCell"/>
</dbReference>
<feature type="transmembrane region" description="Helical" evidence="12">
    <location>
        <begin position="71"/>
        <end position="88"/>
    </location>
</feature>
<accession>A0A4Q9KLY0</accession>
<dbReference type="GO" id="GO:0016491">
    <property type="term" value="F:oxidoreductase activity"/>
    <property type="evidence" value="ECO:0007669"/>
    <property type="project" value="UniProtKB-KW"/>
</dbReference>
<comment type="pathway">
    <text evidence="11">Porphyrin-containing compound metabolism.</text>
</comment>
<keyword evidence="2" id="KW-1003">Cell membrane</keyword>
<keyword evidence="4" id="KW-0479">Metal-binding</keyword>
<evidence type="ECO:0000256" key="2">
    <source>
        <dbReference type="ARBA" id="ARBA00022475"/>
    </source>
</evidence>
<dbReference type="PANTHER" id="PTHR35457:SF1">
    <property type="entry name" value="HEME A SYNTHASE"/>
    <property type="match status" value="1"/>
</dbReference>
<evidence type="ECO:0000256" key="12">
    <source>
        <dbReference type="SAM" id="Phobius"/>
    </source>
</evidence>
<reference evidence="13 14" key="1">
    <citation type="submission" date="2019-01" db="EMBL/GenBank/DDBJ databases">
        <title>Lactibacter flavus gen. nov., sp. nov., a novel bacterium of the family Propionibacteriaceae isolated from raw milk and dairy products.</title>
        <authorList>
            <person name="Huptas C."/>
            <person name="Wenning M."/>
            <person name="Breitenwieser F."/>
            <person name="Doll E."/>
            <person name="Von Neubeck M."/>
            <person name="Busse H.-J."/>
            <person name="Scherer S."/>
        </authorList>
    </citation>
    <scope>NUCLEOTIDE SEQUENCE [LARGE SCALE GENOMIC DNA]</scope>
    <source>
        <strain evidence="13 14">DSM 22130</strain>
    </source>
</reference>
<keyword evidence="9 12" id="KW-0472">Membrane</keyword>
<dbReference type="GO" id="GO:0046872">
    <property type="term" value="F:metal ion binding"/>
    <property type="evidence" value="ECO:0007669"/>
    <property type="project" value="UniProtKB-KW"/>
</dbReference>
<dbReference type="InterPro" id="IPR003780">
    <property type="entry name" value="COX15/CtaA_fam"/>
</dbReference>
<evidence type="ECO:0000256" key="8">
    <source>
        <dbReference type="ARBA" id="ARBA00023133"/>
    </source>
</evidence>
<evidence type="ECO:0000256" key="4">
    <source>
        <dbReference type="ARBA" id="ARBA00022723"/>
    </source>
</evidence>